<accession>A0ACB9RE30</accession>
<dbReference type="Proteomes" id="UP001057402">
    <property type="component" value="Chromosome 4"/>
</dbReference>
<evidence type="ECO:0000313" key="2">
    <source>
        <dbReference type="Proteomes" id="UP001057402"/>
    </source>
</evidence>
<reference evidence="2" key="1">
    <citation type="journal article" date="2023" name="Front. Plant Sci.">
        <title>Chromosomal-level genome assembly of Melastoma candidum provides insights into trichome evolution.</title>
        <authorList>
            <person name="Zhong Y."/>
            <person name="Wu W."/>
            <person name="Sun C."/>
            <person name="Zou P."/>
            <person name="Liu Y."/>
            <person name="Dai S."/>
            <person name="Zhou R."/>
        </authorList>
    </citation>
    <scope>NUCLEOTIDE SEQUENCE [LARGE SCALE GENOMIC DNA]</scope>
</reference>
<keyword evidence="2" id="KW-1185">Reference proteome</keyword>
<gene>
    <name evidence="1" type="ORF">MLD38_014252</name>
</gene>
<organism evidence="1 2">
    <name type="scientific">Melastoma candidum</name>
    <dbReference type="NCBI Taxonomy" id="119954"/>
    <lineage>
        <taxon>Eukaryota</taxon>
        <taxon>Viridiplantae</taxon>
        <taxon>Streptophyta</taxon>
        <taxon>Embryophyta</taxon>
        <taxon>Tracheophyta</taxon>
        <taxon>Spermatophyta</taxon>
        <taxon>Magnoliopsida</taxon>
        <taxon>eudicotyledons</taxon>
        <taxon>Gunneridae</taxon>
        <taxon>Pentapetalae</taxon>
        <taxon>rosids</taxon>
        <taxon>malvids</taxon>
        <taxon>Myrtales</taxon>
        <taxon>Melastomataceae</taxon>
        <taxon>Melastomatoideae</taxon>
        <taxon>Melastomateae</taxon>
        <taxon>Melastoma</taxon>
    </lineage>
</organism>
<sequence length="341" mass="36959">MAALRAFFLILPVSVITVGWFRVAEAQPRPIGVCYGRLGDNLPSPAEVIGMYKQYNIGKIRLYKPDADALNALRGSGIEVSVGTLNADLVNLATGIGPAQEWVDANLKPYYPEVNIRYVVAGNEVVPGELSGYVAQAIANLQSVLLNYNMNILVTTVVAFYVLGASYPPSAGAFSDSAKADMVSILQVLSHVQAPLIINPYPYYTYVANPGNVRLDYALFTAPGPVETDGVLQYQNLLDAMVDAFYSAMEREGFGNLGVILGETGWPNAGGNGEITTPLIAQVYNQNLVQKILSGTGTPKRPNSPLDTYIFAMFNENQKPDGIEQHWGLFNPDKSPVYPLF</sequence>
<proteinExistence type="predicted"/>
<evidence type="ECO:0000313" key="1">
    <source>
        <dbReference type="EMBL" id="KAI4376496.1"/>
    </source>
</evidence>
<comment type="caution">
    <text evidence="1">The sequence shown here is derived from an EMBL/GenBank/DDBJ whole genome shotgun (WGS) entry which is preliminary data.</text>
</comment>
<dbReference type="EMBL" id="CM042883">
    <property type="protein sequence ID" value="KAI4376496.1"/>
    <property type="molecule type" value="Genomic_DNA"/>
</dbReference>
<name>A0ACB9RE30_9MYRT</name>
<protein>
    <submittedName>
        <fullName evidence="1">Uncharacterized protein</fullName>
    </submittedName>
</protein>